<evidence type="ECO:0000313" key="4">
    <source>
        <dbReference type="Proteomes" id="UP000315724"/>
    </source>
</evidence>
<protein>
    <submittedName>
        <fullName evidence="3">Inositol 2-dehydrogenase/D-chiro-inositol 3-dehydrogenase</fullName>
        <ecNumber evidence="3">1.1.1.18</ecNumber>
    </submittedName>
</protein>
<dbReference type="OrthoDB" id="128220at2"/>
<dbReference type="KEGG" id="tpol:Mal48_07970"/>
<dbReference type="InterPro" id="IPR050463">
    <property type="entry name" value="Gfo/Idh/MocA_oxidrdct_glycsds"/>
</dbReference>
<dbReference type="SUPFAM" id="SSF55347">
    <property type="entry name" value="Glyceraldehyde-3-phosphate dehydrogenase-like, C-terminal domain"/>
    <property type="match status" value="1"/>
</dbReference>
<feature type="signal peptide" evidence="1">
    <location>
        <begin position="1"/>
        <end position="26"/>
    </location>
</feature>
<dbReference type="InterPro" id="IPR000683">
    <property type="entry name" value="Gfo/Idh/MocA-like_OxRdtase_N"/>
</dbReference>
<organism evidence="3 4">
    <name type="scientific">Thalassoglobus polymorphus</name>
    <dbReference type="NCBI Taxonomy" id="2527994"/>
    <lineage>
        <taxon>Bacteria</taxon>
        <taxon>Pseudomonadati</taxon>
        <taxon>Planctomycetota</taxon>
        <taxon>Planctomycetia</taxon>
        <taxon>Planctomycetales</taxon>
        <taxon>Planctomycetaceae</taxon>
        <taxon>Thalassoglobus</taxon>
    </lineage>
</organism>
<dbReference type="Gene3D" id="3.30.360.10">
    <property type="entry name" value="Dihydrodipicolinate Reductase, domain 2"/>
    <property type="match status" value="1"/>
</dbReference>
<reference evidence="3 4" key="1">
    <citation type="submission" date="2019-02" db="EMBL/GenBank/DDBJ databases">
        <title>Deep-cultivation of Planctomycetes and their phenomic and genomic characterization uncovers novel biology.</title>
        <authorList>
            <person name="Wiegand S."/>
            <person name="Jogler M."/>
            <person name="Boedeker C."/>
            <person name="Pinto D."/>
            <person name="Vollmers J."/>
            <person name="Rivas-Marin E."/>
            <person name="Kohn T."/>
            <person name="Peeters S.H."/>
            <person name="Heuer A."/>
            <person name="Rast P."/>
            <person name="Oberbeckmann S."/>
            <person name="Bunk B."/>
            <person name="Jeske O."/>
            <person name="Meyerdierks A."/>
            <person name="Storesund J.E."/>
            <person name="Kallscheuer N."/>
            <person name="Luecker S."/>
            <person name="Lage O.M."/>
            <person name="Pohl T."/>
            <person name="Merkel B.J."/>
            <person name="Hornburger P."/>
            <person name="Mueller R.-W."/>
            <person name="Bruemmer F."/>
            <person name="Labrenz M."/>
            <person name="Spormann A.M."/>
            <person name="Op den Camp H."/>
            <person name="Overmann J."/>
            <person name="Amann R."/>
            <person name="Jetten M.S.M."/>
            <person name="Mascher T."/>
            <person name="Medema M.H."/>
            <person name="Devos D.P."/>
            <person name="Kaster A.-K."/>
            <person name="Ovreas L."/>
            <person name="Rohde M."/>
            <person name="Galperin M.Y."/>
            <person name="Jogler C."/>
        </authorList>
    </citation>
    <scope>NUCLEOTIDE SEQUENCE [LARGE SCALE GENOMIC DNA]</scope>
    <source>
        <strain evidence="3 4">Mal48</strain>
    </source>
</reference>
<dbReference type="RefSeq" id="WP_145196237.1">
    <property type="nucleotide sequence ID" value="NZ_CP036267.1"/>
</dbReference>
<sequence length="333" mass="35362" precursor="true">MNFSPRIAGLALLALLVNGSATTSQAEDAKVIRVGVIGLDTSHAPAFAKLLNDKNASGYVPGCKVVAAYPQGSADIESSTSRVPKYTKQFQDMGIEIVDSIPELVKKVDAVLLESNDGRPHLEQIRPALKAGIPVFIDKPIAGSLSDAITIFAEAEAAGVPIFSSSSLRYIKGGQEVRNGSIGEVTGADTYSPASLEKTHPDLFWYGIHGVEALFTVMGPGCEEVVRMSTDDYDVVVGKWSDGRIGTFRGLRAGKRGYGGTAFGTKGSQVIGPYAGYAPLLEEIVTFFKTGEPPVSKEETLQIYAFMEAADESKRQGGKPVLIKDVMKKAGGK</sequence>
<dbReference type="EC" id="1.1.1.18" evidence="3"/>
<dbReference type="AlphaFoldDB" id="A0A517QIS9"/>
<feature type="chain" id="PRO_5022088811" evidence="1">
    <location>
        <begin position="27"/>
        <end position="333"/>
    </location>
</feature>
<keyword evidence="4" id="KW-1185">Reference proteome</keyword>
<evidence type="ECO:0000313" key="3">
    <source>
        <dbReference type="EMBL" id="QDT31563.1"/>
    </source>
</evidence>
<accession>A0A517QIS9</accession>
<dbReference type="GO" id="GO:0050112">
    <property type="term" value="F:inositol 2-dehydrogenase (NAD+) activity"/>
    <property type="evidence" value="ECO:0007669"/>
    <property type="project" value="UniProtKB-EC"/>
</dbReference>
<evidence type="ECO:0000259" key="2">
    <source>
        <dbReference type="Pfam" id="PF01408"/>
    </source>
</evidence>
<feature type="domain" description="Gfo/Idh/MocA-like oxidoreductase N-terminal" evidence="2">
    <location>
        <begin position="32"/>
        <end position="162"/>
    </location>
</feature>
<gene>
    <name evidence="3" type="primary">iolG_2</name>
    <name evidence="3" type="ORF">Mal48_07970</name>
</gene>
<name>A0A517QIS9_9PLAN</name>
<dbReference type="EMBL" id="CP036267">
    <property type="protein sequence ID" value="QDT31563.1"/>
    <property type="molecule type" value="Genomic_DNA"/>
</dbReference>
<dbReference type="Proteomes" id="UP000315724">
    <property type="component" value="Chromosome"/>
</dbReference>
<dbReference type="InterPro" id="IPR036291">
    <property type="entry name" value="NAD(P)-bd_dom_sf"/>
</dbReference>
<proteinExistence type="predicted"/>
<dbReference type="PANTHER" id="PTHR43818">
    <property type="entry name" value="BCDNA.GH03377"/>
    <property type="match status" value="1"/>
</dbReference>
<dbReference type="Pfam" id="PF01408">
    <property type="entry name" value="GFO_IDH_MocA"/>
    <property type="match status" value="1"/>
</dbReference>
<keyword evidence="3" id="KW-0560">Oxidoreductase</keyword>
<dbReference type="GO" id="GO:0000166">
    <property type="term" value="F:nucleotide binding"/>
    <property type="evidence" value="ECO:0007669"/>
    <property type="project" value="InterPro"/>
</dbReference>
<keyword evidence="1" id="KW-0732">Signal</keyword>
<dbReference type="PANTHER" id="PTHR43818:SF9">
    <property type="entry name" value="HYPOTHETICAL OXIDOREDUCTASE"/>
    <property type="match status" value="1"/>
</dbReference>
<evidence type="ECO:0000256" key="1">
    <source>
        <dbReference type="SAM" id="SignalP"/>
    </source>
</evidence>
<dbReference type="SUPFAM" id="SSF51735">
    <property type="entry name" value="NAD(P)-binding Rossmann-fold domains"/>
    <property type="match status" value="1"/>
</dbReference>
<dbReference type="Gene3D" id="3.40.50.720">
    <property type="entry name" value="NAD(P)-binding Rossmann-like Domain"/>
    <property type="match status" value="1"/>
</dbReference>